<dbReference type="EMBL" id="JANPWB010000006">
    <property type="protein sequence ID" value="KAJ1178408.1"/>
    <property type="molecule type" value="Genomic_DNA"/>
</dbReference>
<sequence>MWRAGPCHRNCCEALRQSEARNTDGGPRRSGQRGDQRCAWRRGQQQSPMDQLTVEEHRRRACGVFQVMGE</sequence>
<dbReference type="Proteomes" id="UP001066276">
    <property type="component" value="Chromosome 3_2"/>
</dbReference>
<dbReference type="AlphaFoldDB" id="A0AAV7TPR5"/>
<comment type="caution">
    <text evidence="2">The sequence shown here is derived from an EMBL/GenBank/DDBJ whole genome shotgun (WGS) entry which is preliminary data.</text>
</comment>
<evidence type="ECO:0000313" key="2">
    <source>
        <dbReference type="EMBL" id="KAJ1178408.1"/>
    </source>
</evidence>
<organism evidence="2 3">
    <name type="scientific">Pleurodeles waltl</name>
    <name type="common">Iberian ribbed newt</name>
    <dbReference type="NCBI Taxonomy" id="8319"/>
    <lineage>
        <taxon>Eukaryota</taxon>
        <taxon>Metazoa</taxon>
        <taxon>Chordata</taxon>
        <taxon>Craniata</taxon>
        <taxon>Vertebrata</taxon>
        <taxon>Euteleostomi</taxon>
        <taxon>Amphibia</taxon>
        <taxon>Batrachia</taxon>
        <taxon>Caudata</taxon>
        <taxon>Salamandroidea</taxon>
        <taxon>Salamandridae</taxon>
        <taxon>Pleurodelinae</taxon>
        <taxon>Pleurodeles</taxon>
    </lineage>
</organism>
<proteinExistence type="predicted"/>
<name>A0AAV7TPR5_PLEWA</name>
<feature type="region of interest" description="Disordered" evidence="1">
    <location>
        <begin position="18"/>
        <end position="55"/>
    </location>
</feature>
<reference evidence="2" key="1">
    <citation type="journal article" date="2022" name="bioRxiv">
        <title>Sequencing and chromosome-scale assembly of the giantPleurodeles waltlgenome.</title>
        <authorList>
            <person name="Brown T."/>
            <person name="Elewa A."/>
            <person name="Iarovenko S."/>
            <person name="Subramanian E."/>
            <person name="Araus A.J."/>
            <person name="Petzold A."/>
            <person name="Susuki M."/>
            <person name="Suzuki K.-i.T."/>
            <person name="Hayashi T."/>
            <person name="Toyoda A."/>
            <person name="Oliveira C."/>
            <person name="Osipova E."/>
            <person name="Leigh N.D."/>
            <person name="Simon A."/>
            <person name="Yun M.H."/>
        </authorList>
    </citation>
    <scope>NUCLEOTIDE SEQUENCE</scope>
    <source>
        <strain evidence="2">20211129_DDA</strain>
        <tissue evidence="2">Liver</tissue>
    </source>
</reference>
<keyword evidence="3" id="KW-1185">Reference proteome</keyword>
<evidence type="ECO:0000313" key="3">
    <source>
        <dbReference type="Proteomes" id="UP001066276"/>
    </source>
</evidence>
<evidence type="ECO:0000256" key="1">
    <source>
        <dbReference type="SAM" id="MobiDB-lite"/>
    </source>
</evidence>
<protein>
    <submittedName>
        <fullName evidence="2">Uncharacterized protein</fullName>
    </submittedName>
</protein>
<gene>
    <name evidence="2" type="ORF">NDU88_003654</name>
</gene>
<accession>A0AAV7TPR5</accession>